<dbReference type="GO" id="GO:0047617">
    <property type="term" value="F:fatty acyl-CoA hydrolase activity"/>
    <property type="evidence" value="ECO:0007669"/>
    <property type="project" value="TreeGrafter"/>
</dbReference>
<dbReference type="EMBL" id="DYZF01000187">
    <property type="protein sequence ID" value="HJE51785.1"/>
    <property type="molecule type" value="Genomic_DNA"/>
</dbReference>
<dbReference type="InterPro" id="IPR050563">
    <property type="entry name" value="4-hydroxybenzoyl-CoA_TE"/>
</dbReference>
<dbReference type="Pfam" id="PF13279">
    <property type="entry name" value="4HBT_2"/>
    <property type="match status" value="2"/>
</dbReference>
<dbReference type="AlphaFoldDB" id="A0A921JQV8"/>
<protein>
    <submittedName>
        <fullName evidence="1">Thioesterase family protein</fullName>
    </submittedName>
</protein>
<reference evidence="1" key="1">
    <citation type="journal article" date="2021" name="PeerJ">
        <title>Extensive microbial diversity within the chicken gut microbiome revealed by metagenomics and culture.</title>
        <authorList>
            <person name="Gilroy R."/>
            <person name="Ravi A."/>
            <person name="Getino M."/>
            <person name="Pursley I."/>
            <person name="Horton D.L."/>
            <person name="Alikhan N.F."/>
            <person name="Baker D."/>
            <person name="Gharbi K."/>
            <person name="Hall N."/>
            <person name="Watson M."/>
            <person name="Adriaenssens E.M."/>
            <person name="Foster-Nyarko E."/>
            <person name="Jarju S."/>
            <person name="Secka A."/>
            <person name="Antonio M."/>
            <person name="Oren A."/>
            <person name="Chaudhuri R.R."/>
            <person name="La Ragione R."/>
            <person name="Hildebrand F."/>
            <person name="Pallen M.J."/>
        </authorList>
    </citation>
    <scope>NUCLEOTIDE SEQUENCE</scope>
    <source>
        <strain evidence="1">ChiGjej3B3-7470</strain>
    </source>
</reference>
<dbReference type="InterPro" id="IPR029069">
    <property type="entry name" value="HotDog_dom_sf"/>
</dbReference>
<sequence>MFSTTLPLRWSDMDAQGHVNNGVIVDYLQEARVRFLRGGVASSLLDSGVIVVSHQVEYRRSIDYDDEGIHVELGVASLGAAKIEIAYELSQGGQVAVRARTVLCPFDFDEQRPVRLTAEQRAFFDAHRTDADPLRELEAPSLEARGTAIDTFVRWSDLDSYGHVNNAMVFDYVQQARVTATTQWDPSMARAGSKGSQYMWLVARQDVDYVAQIDHRVTPFVIRVAPVSLGTSSIVLASEITDPVNGAVLVRARTILVCADLNMKKVELPARMRERLEPHLVVSDEPAQ</sequence>
<dbReference type="PANTHER" id="PTHR31793">
    <property type="entry name" value="4-HYDROXYBENZOYL-COA THIOESTERASE FAMILY MEMBER"/>
    <property type="match status" value="1"/>
</dbReference>
<dbReference type="Gene3D" id="3.10.129.10">
    <property type="entry name" value="Hotdog Thioesterase"/>
    <property type="match status" value="2"/>
</dbReference>
<dbReference type="SUPFAM" id="SSF54637">
    <property type="entry name" value="Thioesterase/thiol ester dehydrase-isomerase"/>
    <property type="match status" value="2"/>
</dbReference>
<gene>
    <name evidence="1" type="ORF">K8V15_07385</name>
</gene>
<comment type="caution">
    <text evidence="1">The sequence shown here is derived from an EMBL/GenBank/DDBJ whole genome shotgun (WGS) entry which is preliminary data.</text>
</comment>
<proteinExistence type="predicted"/>
<accession>A0A921JQV8</accession>
<dbReference type="Proteomes" id="UP000712713">
    <property type="component" value="Unassembled WGS sequence"/>
</dbReference>
<organism evidence="1 2">
    <name type="scientific">Tessaracoccus flavescens</name>
    <dbReference type="NCBI Taxonomy" id="399497"/>
    <lineage>
        <taxon>Bacteria</taxon>
        <taxon>Bacillati</taxon>
        <taxon>Actinomycetota</taxon>
        <taxon>Actinomycetes</taxon>
        <taxon>Propionibacteriales</taxon>
        <taxon>Propionibacteriaceae</taxon>
        <taxon>Tessaracoccus</taxon>
    </lineage>
</organism>
<evidence type="ECO:0000313" key="1">
    <source>
        <dbReference type="EMBL" id="HJE51785.1"/>
    </source>
</evidence>
<dbReference type="PANTHER" id="PTHR31793:SF24">
    <property type="entry name" value="LONG-CHAIN ACYL-COA THIOESTERASE FADM"/>
    <property type="match status" value="1"/>
</dbReference>
<name>A0A921JQV8_9ACTN</name>
<evidence type="ECO:0000313" key="2">
    <source>
        <dbReference type="Proteomes" id="UP000712713"/>
    </source>
</evidence>
<dbReference type="CDD" id="cd00586">
    <property type="entry name" value="4HBT"/>
    <property type="match status" value="2"/>
</dbReference>
<reference evidence="1" key="2">
    <citation type="submission" date="2021-09" db="EMBL/GenBank/DDBJ databases">
        <authorList>
            <person name="Gilroy R."/>
        </authorList>
    </citation>
    <scope>NUCLEOTIDE SEQUENCE</scope>
    <source>
        <strain evidence="1">ChiGjej3B3-7470</strain>
    </source>
</reference>